<sequence length="163" mass="18873">MKSVVYPFIRLQLQNGETARFWFDNWSPFGCLYDYLDASTSRFGIPLHATVASLFRRGAWRLPPARSDRLLQLLSFITTIHLTTDADSYSWEIDGKPMLRYDTGKVYHHLCGDQAVVQWAGAVWSSKSIPRHSFHSWLVVFDRNPTRDRLLSWGLQVSHLCIL</sequence>
<dbReference type="AlphaFoldDB" id="A0A816KR36"/>
<dbReference type="InterPro" id="IPR026960">
    <property type="entry name" value="RVT-Znf"/>
</dbReference>
<organism evidence="2">
    <name type="scientific">Brassica napus</name>
    <name type="common">Rape</name>
    <dbReference type="NCBI Taxonomy" id="3708"/>
    <lineage>
        <taxon>Eukaryota</taxon>
        <taxon>Viridiplantae</taxon>
        <taxon>Streptophyta</taxon>
        <taxon>Embryophyta</taxon>
        <taxon>Tracheophyta</taxon>
        <taxon>Spermatophyta</taxon>
        <taxon>Magnoliopsida</taxon>
        <taxon>eudicotyledons</taxon>
        <taxon>Gunneridae</taxon>
        <taxon>Pentapetalae</taxon>
        <taxon>rosids</taxon>
        <taxon>malvids</taxon>
        <taxon>Brassicales</taxon>
        <taxon>Brassicaceae</taxon>
        <taxon>Brassiceae</taxon>
        <taxon>Brassica</taxon>
    </lineage>
</organism>
<name>A0A816KR36_BRANA</name>
<accession>A0A816KR36</accession>
<feature type="non-terminal residue" evidence="2">
    <location>
        <position position="163"/>
    </location>
</feature>
<feature type="domain" description="Reverse transcriptase zinc-binding" evidence="1">
    <location>
        <begin position="101"/>
        <end position="163"/>
    </location>
</feature>
<reference evidence="2" key="1">
    <citation type="submission" date="2021-01" db="EMBL/GenBank/DDBJ databases">
        <authorList>
            <consortium name="Genoscope - CEA"/>
            <person name="William W."/>
        </authorList>
    </citation>
    <scope>NUCLEOTIDE SEQUENCE</scope>
</reference>
<evidence type="ECO:0000259" key="1">
    <source>
        <dbReference type="Pfam" id="PF13966"/>
    </source>
</evidence>
<protein>
    <submittedName>
        <fullName evidence="2">(rape) hypothetical protein</fullName>
    </submittedName>
</protein>
<dbReference type="EMBL" id="HG994366">
    <property type="protein sequence ID" value="CAF1918793.1"/>
    <property type="molecule type" value="Genomic_DNA"/>
</dbReference>
<gene>
    <name evidence="2" type="ORF">DARMORV10_C02P44190.1</name>
</gene>
<dbReference type="Pfam" id="PF13966">
    <property type="entry name" value="zf-RVT"/>
    <property type="match status" value="1"/>
</dbReference>
<evidence type="ECO:0000313" key="2">
    <source>
        <dbReference type="EMBL" id="CAF1918793.1"/>
    </source>
</evidence>
<proteinExistence type="predicted"/>
<dbReference type="Proteomes" id="UP001295469">
    <property type="component" value="Chromosome C02"/>
</dbReference>